<dbReference type="Gene3D" id="3.40.50.2300">
    <property type="match status" value="1"/>
</dbReference>
<dbReference type="SMART" id="SM00448">
    <property type="entry name" value="REC"/>
    <property type="match status" value="1"/>
</dbReference>
<dbReference type="InterPro" id="IPR036890">
    <property type="entry name" value="HATPase_C_sf"/>
</dbReference>
<dbReference type="CDD" id="cd00082">
    <property type="entry name" value="HisKA"/>
    <property type="match status" value="1"/>
</dbReference>
<keyword evidence="7" id="KW-1185">Reference proteome</keyword>
<dbReference type="PANTHER" id="PTHR44591">
    <property type="entry name" value="STRESS RESPONSE REGULATOR PROTEIN 1"/>
    <property type="match status" value="1"/>
</dbReference>
<reference evidence="6 7" key="1">
    <citation type="submission" date="2020-08" db="EMBL/GenBank/DDBJ databases">
        <title>Genomic Encyclopedia of Type Strains, Phase III (KMG-III): the genomes of soil and plant-associated and newly described type strains.</title>
        <authorList>
            <person name="Whitman W."/>
        </authorList>
    </citation>
    <scope>NUCLEOTIDE SEQUENCE [LARGE SCALE GENOMIC DNA]</scope>
    <source>
        <strain evidence="6 7">CECT 7247</strain>
    </source>
</reference>
<dbReference type="InterPro" id="IPR003661">
    <property type="entry name" value="HisK_dim/P_dom"/>
</dbReference>
<dbReference type="InterPro" id="IPR001789">
    <property type="entry name" value="Sig_transdc_resp-reg_receiver"/>
</dbReference>
<keyword evidence="3 4" id="KW-0597">Phosphoprotein</keyword>
<evidence type="ECO:0000256" key="1">
    <source>
        <dbReference type="ARBA" id="ARBA00000085"/>
    </source>
</evidence>
<evidence type="ECO:0000256" key="4">
    <source>
        <dbReference type="PROSITE-ProRule" id="PRU00169"/>
    </source>
</evidence>
<dbReference type="InterPro" id="IPR036097">
    <property type="entry name" value="HisK_dim/P_sf"/>
</dbReference>
<proteinExistence type="predicted"/>
<dbReference type="SMART" id="SM00388">
    <property type="entry name" value="HisKA"/>
    <property type="match status" value="1"/>
</dbReference>
<evidence type="ECO:0000256" key="3">
    <source>
        <dbReference type="ARBA" id="ARBA00022553"/>
    </source>
</evidence>
<name>A0ABR6GM10_9BURK</name>
<dbReference type="SUPFAM" id="SSF47384">
    <property type="entry name" value="Homodimeric domain of signal transducing histidine kinase"/>
    <property type="match status" value="1"/>
</dbReference>
<dbReference type="Proteomes" id="UP000574369">
    <property type="component" value="Unassembled WGS sequence"/>
</dbReference>
<protein>
    <recommendedName>
        <fullName evidence="2">histidine kinase</fullName>
        <ecNumber evidence="2">2.7.13.3</ecNumber>
    </recommendedName>
</protein>
<dbReference type="PROSITE" id="PS50110">
    <property type="entry name" value="RESPONSE_REGULATORY"/>
    <property type="match status" value="1"/>
</dbReference>
<feature type="modified residue" description="4-aspartylphosphate" evidence="4">
    <location>
        <position position="86"/>
    </location>
</feature>
<dbReference type="InterPro" id="IPR050595">
    <property type="entry name" value="Bact_response_regulator"/>
</dbReference>
<dbReference type="RefSeq" id="WP_088449561.1">
    <property type="nucleotide sequence ID" value="NZ_JACHXO010000001.1"/>
</dbReference>
<evidence type="ECO:0000313" key="7">
    <source>
        <dbReference type="Proteomes" id="UP000574369"/>
    </source>
</evidence>
<feature type="domain" description="Response regulatory" evidence="5">
    <location>
        <begin position="34"/>
        <end position="154"/>
    </location>
</feature>
<organism evidence="6 7">
    <name type="scientific">Roseateles terrae</name>
    <dbReference type="NCBI Taxonomy" id="431060"/>
    <lineage>
        <taxon>Bacteria</taxon>
        <taxon>Pseudomonadati</taxon>
        <taxon>Pseudomonadota</taxon>
        <taxon>Betaproteobacteria</taxon>
        <taxon>Burkholderiales</taxon>
        <taxon>Sphaerotilaceae</taxon>
        <taxon>Roseateles</taxon>
    </lineage>
</organism>
<dbReference type="EC" id="2.7.13.3" evidence="2"/>
<accession>A0ABR6GM10</accession>
<gene>
    <name evidence="6" type="ORF">FHS28_000116</name>
</gene>
<sequence length="397" mass="43110">MMKMLIDWETEVAQEQSLGTAGGAAEPSPRRPMNVLVVDDKPQNLLAMKALLGDGLEPDLQVLTADSGPAALELLLEHEVMLALLDVQMPGMDGFTLAELMRGTERTRHVPIIFLTAGAREAQRSFKGYEAGAVDFIYKPVDAHVMRSKVAVFADLHRQRQLLAERIEAQERLARVNALMLSALSHDIRGPLSVMMLNAELLIRQADQPVLQKAGARMKAAATLLGRQVDHLGSLAQRPCELLDVHPRRGDLAALTAQRLDLESNQAVLWAPPAFDRIGDTTGDFDPEALARAIDQLLMQAATHAGDAAIRIQVDGSAHRSLMLRISFDTVLSPEASIHLFGGHEPVSGMASPHVGPGLEEPERVARAHGGSLIGGSRQRQGTLLELLLPRHQADRP</sequence>
<dbReference type="Pfam" id="PF00512">
    <property type="entry name" value="HisKA"/>
    <property type="match status" value="1"/>
</dbReference>
<comment type="catalytic activity">
    <reaction evidence="1">
        <text>ATP + protein L-histidine = ADP + protein N-phospho-L-histidine.</text>
        <dbReference type="EC" id="2.7.13.3"/>
    </reaction>
</comment>
<evidence type="ECO:0000259" key="5">
    <source>
        <dbReference type="PROSITE" id="PS50110"/>
    </source>
</evidence>
<comment type="caution">
    <text evidence="6">The sequence shown here is derived from an EMBL/GenBank/DDBJ whole genome shotgun (WGS) entry which is preliminary data.</text>
</comment>
<dbReference type="PANTHER" id="PTHR44591:SF3">
    <property type="entry name" value="RESPONSE REGULATORY DOMAIN-CONTAINING PROTEIN"/>
    <property type="match status" value="1"/>
</dbReference>
<evidence type="ECO:0000313" key="6">
    <source>
        <dbReference type="EMBL" id="MBB3192751.1"/>
    </source>
</evidence>
<dbReference type="EMBL" id="JACHXO010000001">
    <property type="protein sequence ID" value="MBB3192751.1"/>
    <property type="molecule type" value="Genomic_DNA"/>
</dbReference>
<dbReference type="SUPFAM" id="SSF52172">
    <property type="entry name" value="CheY-like"/>
    <property type="match status" value="1"/>
</dbReference>
<dbReference type="Pfam" id="PF00072">
    <property type="entry name" value="Response_reg"/>
    <property type="match status" value="1"/>
</dbReference>
<dbReference type="Gene3D" id="3.30.565.10">
    <property type="entry name" value="Histidine kinase-like ATPase, C-terminal domain"/>
    <property type="match status" value="1"/>
</dbReference>
<evidence type="ECO:0000256" key="2">
    <source>
        <dbReference type="ARBA" id="ARBA00012438"/>
    </source>
</evidence>
<dbReference type="Gene3D" id="1.10.287.130">
    <property type="match status" value="1"/>
</dbReference>
<dbReference type="InterPro" id="IPR011006">
    <property type="entry name" value="CheY-like_superfamily"/>
</dbReference>